<evidence type="ECO:0000313" key="2">
    <source>
        <dbReference type="Proteomes" id="UP000198412"/>
    </source>
</evidence>
<dbReference type="OrthoDB" id="9792749at2"/>
<dbReference type="InterPro" id="IPR008719">
    <property type="entry name" value="N2O_reductase_NosL"/>
</dbReference>
<dbReference type="SUPFAM" id="SSF160387">
    <property type="entry name" value="NosL/MerB-like"/>
    <property type="match status" value="1"/>
</dbReference>
<protein>
    <submittedName>
        <fullName evidence="1">Copper chaperone NosL</fullName>
    </submittedName>
</protein>
<keyword evidence="2" id="KW-1185">Reference proteome</keyword>
<proteinExistence type="predicted"/>
<dbReference type="PANTHER" id="PTHR41247">
    <property type="entry name" value="HTH-TYPE TRANSCRIPTIONAL REPRESSOR YCNK"/>
    <property type="match status" value="1"/>
</dbReference>
<dbReference type="PANTHER" id="PTHR41247:SF1">
    <property type="entry name" value="HTH-TYPE TRANSCRIPTIONAL REPRESSOR YCNK"/>
    <property type="match status" value="1"/>
</dbReference>
<sequence length="153" mass="17085">MSFKLLQPFIGIVIILLTISCKVEPEAIEYGKDQCSFCVMNIVDKTHAAQYVTKKGKQFKFDAIECLVNDLNEKNEQDLAVILVADYGNPGNMIDAKTATYLISTGIKSPMGANLSAVVTLEKALELQQQYLGDIYAWEPLKKNTFPIINEIY</sequence>
<dbReference type="RefSeq" id="WP_089379009.1">
    <property type="nucleotide sequence ID" value="NZ_FZNX01000005.1"/>
</dbReference>
<dbReference type="Pfam" id="PF05573">
    <property type="entry name" value="NosL"/>
    <property type="match status" value="1"/>
</dbReference>
<evidence type="ECO:0000313" key="1">
    <source>
        <dbReference type="EMBL" id="SNR73220.1"/>
    </source>
</evidence>
<dbReference type="PROSITE" id="PS51257">
    <property type="entry name" value="PROKAR_LIPOPROTEIN"/>
    <property type="match status" value="1"/>
</dbReference>
<dbReference type="AlphaFoldDB" id="A0A238YQD1"/>
<gene>
    <name evidence="1" type="ORF">SAMN04488111_2724</name>
</gene>
<name>A0A238YQD1_9FLAO</name>
<organism evidence="1 2">
    <name type="scientific">Lutibacter flavus</name>
    <dbReference type="NCBI Taxonomy" id="691689"/>
    <lineage>
        <taxon>Bacteria</taxon>
        <taxon>Pseudomonadati</taxon>
        <taxon>Bacteroidota</taxon>
        <taxon>Flavobacteriia</taxon>
        <taxon>Flavobacteriales</taxon>
        <taxon>Flavobacteriaceae</taxon>
        <taxon>Lutibacter</taxon>
    </lineage>
</organism>
<accession>A0A238YQD1</accession>
<dbReference type="Proteomes" id="UP000198412">
    <property type="component" value="Unassembled WGS sequence"/>
</dbReference>
<dbReference type="EMBL" id="FZNX01000005">
    <property type="protein sequence ID" value="SNR73220.1"/>
    <property type="molecule type" value="Genomic_DNA"/>
</dbReference>
<reference evidence="2" key="1">
    <citation type="submission" date="2017-06" db="EMBL/GenBank/DDBJ databases">
        <authorList>
            <person name="Varghese N."/>
            <person name="Submissions S."/>
        </authorList>
    </citation>
    <scope>NUCLEOTIDE SEQUENCE [LARGE SCALE GENOMIC DNA]</scope>
    <source>
        <strain evidence="2">DSM 27993</strain>
    </source>
</reference>